<dbReference type="InterPro" id="IPR030678">
    <property type="entry name" value="Peptide/Ni-bd"/>
</dbReference>
<dbReference type="SUPFAM" id="SSF53850">
    <property type="entry name" value="Periplasmic binding protein-like II"/>
    <property type="match status" value="1"/>
</dbReference>
<dbReference type="Proteomes" id="UP000324285">
    <property type="component" value="Chromosome"/>
</dbReference>
<dbReference type="Gene3D" id="3.10.105.10">
    <property type="entry name" value="Dipeptide-binding Protein, Domain 3"/>
    <property type="match status" value="1"/>
</dbReference>
<feature type="domain" description="Solute-binding protein family 5" evidence="2">
    <location>
        <begin position="111"/>
        <end position="515"/>
    </location>
</feature>
<dbReference type="EMBL" id="CP038437">
    <property type="protein sequence ID" value="QEM81659.1"/>
    <property type="molecule type" value="Genomic_DNA"/>
</dbReference>
<evidence type="ECO:0000313" key="4">
    <source>
        <dbReference type="Proteomes" id="UP000324285"/>
    </source>
</evidence>
<dbReference type="GO" id="GO:0043190">
    <property type="term" value="C:ATP-binding cassette (ABC) transporter complex"/>
    <property type="evidence" value="ECO:0007669"/>
    <property type="project" value="InterPro"/>
</dbReference>
<evidence type="ECO:0000256" key="1">
    <source>
        <dbReference type="ARBA" id="ARBA00022729"/>
    </source>
</evidence>
<dbReference type="GO" id="GO:0030288">
    <property type="term" value="C:outer membrane-bounded periplasmic space"/>
    <property type="evidence" value="ECO:0007669"/>
    <property type="project" value="TreeGrafter"/>
</dbReference>
<dbReference type="GO" id="GO:1904680">
    <property type="term" value="F:peptide transmembrane transporter activity"/>
    <property type="evidence" value="ECO:0007669"/>
    <property type="project" value="TreeGrafter"/>
</dbReference>
<dbReference type="GO" id="GO:0042884">
    <property type="term" value="P:microcin transport"/>
    <property type="evidence" value="ECO:0007669"/>
    <property type="project" value="TreeGrafter"/>
</dbReference>
<dbReference type="PANTHER" id="PTHR30290:SF64">
    <property type="entry name" value="ABC TRANSPORTER PERIPLASMIC BINDING PROTEIN"/>
    <property type="match status" value="1"/>
</dbReference>
<dbReference type="Gene3D" id="3.40.190.10">
    <property type="entry name" value="Periplasmic binding protein-like II"/>
    <property type="match status" value="1"/>
</dbReference>
<protein>
    <submittedName>
        <fullName evidence="3">ABC transporter substrate-binding protein</fullName>
    </submittedName>
</protein>
<keyword evidence="1" id="KW-0732">Signal</keyword>
<dbReference type="GO" id="GO:0015833">
    <property type="term" value="P:peptide transport"/>
    <property type="evidence" value="ECO:0007669"/>
    <property type="project" value="TreeGrafter"/>
</dbReference>
<proteinExistence type="predicted"/>
<dbReference type="PANTHER" id="PTHR30290">
    <property type="entry name" value="PERIPLASMIC BINDING COMPONENT OF ABC TRANSPORTER"/>
    <property type="match status" value="1"/>
</dbReference>
<dbReference type="PIRSF" id="PIRSF002741">
    <property type="entry name" value="MppA"/>
    <property type="match status" value="1"/>
</dbReference>
<dbReference type="Pfam" id="PF00496">
    <property type="entry name" value="SBP_bac_5"/>
    <property type="match status" value="1"/>
</dbReference>
<dbReference type="InterPro" id="IPR039424">
    <property type="entry name" value="SBP_5"/>
</dbReference>
<reference evidence="3" key="1">
    <citation type="submission" date="2021-02" db="EMBL/GenBank/DDBJ databases">
        <title>Strain Y2R2, a novel species of the genus Halomonas.</title>
        <authorList>
            <person name="Huang H."/>
        </authorList>
    </citation>
    <scope>NUCLEOTIDE SEQUENCE</scope>
    <source>
        <strain evidence="3">Y2R2</strain>
    </source>
</reference>
<dbReference type="AlphaFoldDB" id="A0A5C1NIT5"/>
<dbReference type="OrthoDB" id="9803988at2"/>
<evidence type="ECO:0000313" key="3">
    <source>
        <dbReference type="EMBL" id="QEM81659.1"/>
    </source>
</evidence>
<dbReference type="KEGG" id="hbh:E4T21_08965"/>
<evidence type="ECO:0000259" key="2">
    <source>
        <dbReference type="Pfam" id="PF00496"/>
    </source>
</evidence>
<accession>A0A5C1NIT5</accession>
<dbReference type="CDD" id="cd08497">
    <property type="entry name" value="MbnE-like"/>
    <property type="match status" value="1"/>
</dbReference>
<gene>
    <name evidence="3" type="ORF">E4T21_08965</name>
</gene>
<sequence>MRFTVTGVCLSAGIGMLGLISSWPALLQAAEPEEVPTVHALALYGDPALPADFDHLPYVNPEAPKGGSMISAAQGSFDSTNPFIVRGTPAAGSMQIYDTLLESSADEPFTMYGLLAEGIRLDPQRRWVEFDLRPEARFHDGEPVTAEDVVFSFETLVSKGAPFYRAYYHDVTKAIAVDEDTVHFDLGDTKSRELPLILGQMQILPKHFWEGRNFEAVTRDALLGSGPYRIAQVDPGKRIVYQRVEDYWGKDLPLNRGRHNIDRQIYDYYRDQTVALEAFKAGNIDIRIESSASNWATAYDFPAMEQGLVKKLMIPDGQPAGMQAYVMNLRRNKFQDVRVREAINLAFDFPWLNKNLFYDAYTSTDSYFENSEMEATGLPSADELALLEPWREKLPSQVFDEALPIAEPEGLRERLAKALELLQQAGYTFKDGTMVNADSGRPLNIEILLYNAQFERVAQPLLRNLARLGIKGNLRIVDVNQYLNRLRSFDFDMVVGGFAQSLNPGNEQREYWGSEYADRPQSRNLIGLQNPAIDALVDAINAADTRESLDTAARALDRVLRWGFYVVPMYHLPATRVAIWDKFGWPEPFPQYNLDLSVWWVAPDKAKAIKNR</sequence>
<dbReference type="InterPro" id="IPR000914">
    <property type="entry name" value="SBP_5_dom"/>
</dbReference>
<name>A0A5C1NIT5_9GAMM</name>
<organism evidence="3 4">
    <name type="scientific">Halomonas binhaiensis</name>
    <dbReference type="NCBI Taxonomy" id="2562282"/>
    <lineage>
        <taxon>Bacteria</taxon>
        <taxon>Pseudomonadati</taxon>
        <taxon>Pseudomonadota</taxon>
        <taxon>Gammaproteobacteria</taxon>
        <taxon>Oceanospirillales</taxon>
        <taxon>Halomonadaceae</taxon>
        <taxon>Halomonas</taxon>
    </lineage>
</organism>
<keyword evidence="4" id="KW-1185">Reference proteome</keyword>